<dbReference type="PRINTS" id="PR00411">
    <property type="entry name" value="PNDRDTASEI"/>
</dbReference>
<evidence type="ECO:0000313" key="10">
    <source>
        <dbReference type="Proteomes" id="UP001498421"/>
    </source>
</evidence>
<feature type="region of interest" description="Disordered" evidence="8">
    <location>
        <begin position="34"/>
        <end position="57"/>
    </location>
</feature>
<evidence type="ECO:0000256" key="3">
    <source>
        <dbReference type="ARBA" id="ARBA00022630"/>
    </source>
</evidence>
<keyword evidence="4" id="KW-0274">FAD</keyword>
<evidence type="ECO:0000256" key="6">
    <source>
        <dbReference type="ARBA" id="ARBA00023002"/>
    </source>
</evidence>
<comment type="cofactor">
    <cofactor evidence="1">
        <name>FAD</name>
        <dbReference type="ChEBI" id="CHEBI:57692"/>
    </cofactor>
</comment>
<dbReference type="InterPro" id="IPR036188">
    <property type="entry name" value="FAD/NAD-bd_sf"/>
</dbReference>
<gene>
    <name evidence="9" type="ORF">QQZ08_000362</name>
</gene>
<keyword evidence="6" id="KW-0560">Oxidoreductase</keyword>
<dbReference type="Pfam" id="PF13738">
    <property type="entry name" value="Pyr_redox_3"/>
    <property type="match status" value="1"/>
</dbReference>
<evidence type="ECO:0000256" key="4">
    <source>
        <dbReference type="ARBA" id="ARBA00022827"/>
    </source>
</evidence>
<evidence type="ECO:0000256" key="8">
    <source>
        <dbReference type="SAM" id="MobiDB-lite"/>
    </source>
</evidence>
<evidence type="ECO:0000256" key="5">
    <source>
        <dbReference type="ARBA" id="ARBA00022857"/>
    </source>
</evidence>
<evidence type="ECO:0000256" key="7">
    <source>
        <dbReference type="ARBA" id="ARBA00023033"/>
    </source>
</evidence>
<evidence type="ECO:0000256" key="2">
    <source>
        <dbReference type="ARBA" id="ARBA00010139"/>
    </source>
</evidence>
<dbReference type="EMBL" id="JAZAVK010000002">
    <property type="protein sequence ID" value="KAK7432891.1"/>
    <property type="molecule type" value="Genomic_DNA"/>
</dbReference>
<comment type="caution">
    <text evidence="9">The sequence shown here is derived from an EMBL/GenBank/DDBJ whole genome shotgun (WGS) entry which is preliminary data.</text>
</comment>
<proteinExistence type="inferred from homology"/>
<name>A0ABR1IIA4_9HYPO</name>
<dbReference type="PANTHER" id="PTHR43098">
    <property type="entry name" value="L-ORNITHINE N(5)-MONOOXYGENASE-RELATED"/>
    <property type="match status" value="1"/>
</dbReference>
<keyword evidence="7" id="KW-0503">Monooxygenase</keyword>
<dbReference type="Gene3D" id="3.50.50.60">
    <property type="entry name" value="FAD/NAD(P)-binding domain"/>
    <property type="match status" value="2"/>
</dbReference>
<evidence type="ECO:0008006" key="11">
    <source>
        <dbReference type="Google" id="ProtNLM"/>
    </source>
</evidence>
<keyword evidence="3" id="KW-0285">Flavoprotein</keyword>
<dbReference type="Proteomes" id="UP001498421">
    <property type="component" value="Unassembled WGS sequence"/>
</dbReference>
<organism evidence="9 10">
    <name type="scientific">Neonectria magnoliae</name>
    <dbReference type="NCBI Taxonomy" id="2732573"/>
    <lineage>
        <taxon>Eukaryota</taxon>
        <taxon>Fungi</taxon>
        <taxon>Dikarya</taxon>
        <taxon>Ascomycota</taxon>
        <taxon>Pezizomycotina</taxon>
        <taxon>Sordariomycetes</taxon>
        <taxon>Hypocreomycetidae</taxon>
        <taxon>Hypocreales</taxon>
        <taxon>Nectriaceae</taxon>
        <taxon>Neonectria</taxon>
    </lineage>
</organism>
<keyword evidence="10" id="KW-1185">Reference proteome</keyword>
<sequence>MATQDVLTPPDWRTIEIDYPAMVAKYRQEREKRTQKRGIGQYQHAHNSPLQPMTDDPFVEPGFERDPVEAEHDILIAGGGVGGLVMASRLVKAGFKSILIIEKGGDFGGVWYWNRYPGIQIDIESYIYLPLLEDLGYTPKRKYAYGQEISDYLRSVGKHFGLYEKALFQTEVREMRWDEDTLRWTVSTSRGDKISAKYIVPATGPFDNPKFPGIPGIETFKGHQFHSSRWDYRYTGGDTEGNLTKLQDKRVGIIGTGATGIQIIPHLGEWSKELYVFQRTPSSIDVRRNRLTDTEWYESQPPGWQRVRMDNFAALCSGITVEEDLVNDGWTASLQHLTGWFGQSKTGHQKVEVVNTEETAKLLQLADFKKMESIRRRVDQIVKDPKTAETLKPYFNQFCKRPCFHDEYLSTYNRPNVTLVDTQGQGVDAITEDGIIASGKEYKLDCIIYATGFEYNSDWKVRHHADIIGTNGLSLTEKWKDGPVTLHGWAVHGFPNCFFVSSAQTAGIPNYQHSLDDQATHLVHVMSNVRDNGIARFEVNPKVEAEWVEHVVKVGKDRAEYLATCTPGYYNDEGQVTAKTIQNNPYGGGVSAFLDIVRKWRETGTLEGIDVVRKDE</sequence>
<reference evidence="9 10" key="1">
    <citation type="journal article" date="2025" name="Microbiol. Resour. Announc.">
        <title>Draft genome sequences for Neonectria magnoliae and Neonectria punicea, canker pathogens of Liriodendron tulipifera and Acer saccharum in West Virginia.</title>
        <authorList>
            <person name="Petronek H.M."/>
            <person name="Kasson M.T."/>
            <person name="Metheny A.M."/>
            <person name="Stauder C.M."/>
            <person name="Lovett B."/>
            <person name="Lynch S.C."/>
            <person name="Garnas J.R."/>
            <person name="Kasson L.R."/>
            <person name="Stajich J.E."/>
        </authorList>
    </citation>
    <scope>NUCLEOTIDE SEQUENCE [LARGE SCALE GENOMIC DNA]</scope>
    <source>
        <strain evidence="9 10">NRRL 64651</strain>
    </source>
</reference>
<evidence type="ECO:0000256" key="1">
    <source>
        <dbReference type="ARBA" id="ARBA00001974"/>
    </source>
</evidence>
<dbReference type="InterPro" id="IPR050775">
    <property type="entry name" value="FAD-binding_Monooxygenases"/>
</dbReference>
<protein>
    <recommendedName>
        <fullName evidence="11">FAD/NAD(P)-binding domain-containing protein</fullName>
    </recommendedName>
</protein>
<keyword evidence="5" id="KW-0521">NADP</keyword>
<accession>A0ABR1IIA4</accession>
<dbReference type="PANTHER" id="PTHR43098:SF4">
    <property type="entry name" value="BLR3857 PROTEIN"/>
    <property type="match status" value="1"/>
</dbReference>
<dbReference type="SUPFAM" id="SSF51905">
    <property type="entry name" value="FAD/NAD(P)-binding domain"/>
    <property type="match status" value="1"/>
</dbReference>
<evidence type="ECO:0000313" key="9">
    <source>
        <dbReference type="EMBL" id="KAK7432891.1"/>
    </source>
</evidence>
<comment type="similarity">
    <text evidence="2">Belongs to the FAD-binding monooxygenase family.</text>
</comment>